<protein>
    <recommendedName>
        <fullName evidence="7">SUN domain-containing protein</fullName>
    </recommendedName>
</protein>
<evidence type="ECO:0000256" key="6">
    <source>
        <dbReference type="SAM" id="Phobius"/>
    </source>
</evidence>
<feature type="domain" description="SUN" evidence="7">
    <location>
        <begin position="498"/>
        <end position="703"/>
    </location>
</feature>
<dbReference type="EMBL" id="JASUXU010000027">
    <property type="protein sequence ID" value="KAK0319989.1"/>
    <property type="molecule type" value="Genomic_DNA"/>
</dbReference>
<dbReference type="PANTHER" id="PTHR12911:SF8">
    <property type="entry name" value="KLAROID PROTEIN-RELATED"/>
    <property type="match status" value="1"/>
</dbReference>
<evidence type="ECO:0000256" key="1">
    <source>
        <dbReference type="ARBA" id="ARBA00004370"/>
    </source>
</evidence>
<dbReference type="GO" id="GO:0043495">
    <property type="term" value="F:protein-membrane adaptor activity"/>
    <property type="evidence" value="ECO:0007669"/>
    <property type="project" value="TreeGrafter"/>
</dbReference>
<dbReference type="AlphaFoldDB" id="A0AAN6FLK3"/>
<dbReference type="Proteomes" id="UP001168146">
    <property type="component" value="Unassembled WGS sequence"/>
</dbReference>
<keyword evidence="4 6" id="KW-0472">Membrane</keyword>
<keyword evidence="2 6" id="KW-0812">Transmembrane</keyword>
<dbReference type="InterPro" id="IPR012919">
    <property type="entry name" value="SUN_dom"/>
</dbReference>
<comment type="caution">
    <text evidence="8">The sequence shown here is derived from an EMBL/GenBank/DDBJ whole genome shotgun (WGS) entry which is preliminary data.</text>
</comment>
<organism evidence="8 9">
    <name type="scientific">Friedmanniomyces endolithicus</name>
    <dbReference type="NCBI Taxonomy" id="329885"/>
    <lineage>
        <taxon>Eukaryota</taxon>
        <taxon>Fungi</taxon>
        <taxon>Dikarya</taxon>
        <taxon>Ascomycota</taxon>
        <taxon>Pezizomycotina</taxon>
        <taxon>Dothideomycetes</taxon>
        <taxon>Dothideomycetidae</taxon>
        <taxon>Mycosphaerellales</taxon>
        <taxon>Teratosphaeriaceae</taxon>
        <taxon>Friedmanniomyces</taxon>
    </lineage>
</organism>
<evidence type="ECO:0000313" key="8">
    <source>
        <dbReference type="EMBL" id="KAK0319989.1"/>
    </source>
</evidence>
<evidence type="ECO:0000256" key="5">
    <source>
        <dbReference type="SAM" id="MobiDB-lite"/>
    </source>
</evidence>
<feature type="region of interest" description="Disordered" evidence="5">
    <location>
        <begin position="19"/>
        <end position="84"/>
    </location>
</feature>
<keyword evidence="3 6" id="KW-1133">Transmembrane helix</keyword>
<comment type="subcellular location">
    <subcellularLocation>
        <location evidence="1">Membrane</location>
    </subcellularLocation>
</comment>
<feature type="region of interest" description="Disordered" evidence="5">
    <location>
        <begin position="98"/>
        <end position="169"/>
    </location>
</feature>
<reference evidence="8" key="1">
    <citation type="submission" date="2021-12" db="EMBL/GenBank/DDBJ databases">
        <title>Black yeast isolated from Biological Soil Crust.</title>
        <authorList>
            <person name="Kurbessoian T."/>
        </authorList>
    </citation>
    <scope>NUCLEOTIDE SEQUENCE</scope>
    <source>
        <strain evidence="8">CCFEE 5208</strain>
    </source>
</reference>
<evidence type="ECO:0000256" key="3">
    <source>
        <dbReference type="ARBA" id="ARBA00022989"/>
    </source>
</evidence>
<dbReference type="Gene3D" id="2.60.120.260">
    <property type="entry name" value="Galactose-binding domain-like"/>
    <property type="match status" value="1"/>
</dbReference>
<dbReference type="GO" id="GO:0034993">
    <property type="term" value="C:meiotic nuclear membrane microtubule tethering complex"/>
    <property type="evidence" value="ECO:0007669"/>
    <property type="project" value="TreeGrafter"/>
</dbReference>
<evidence type="ECO:0000256" key="2">
    <source>
        <dbReference type="ARBA" id="ARBA00022692"/>
    </source>
</evidence>
<gene>
    <name evidence="8" type="ORF">LTR82_008924</name>
</gene>
<proteinExistence type="predicted"/>
<sequence length="708" mass="77203">MRAFITQPRPHVNKLAVKNVSGFEQSMTPGPAPATTPGPTTRARSRHATPQPPAPASAARARPTALPPALVGTSSGYGAPGRPVLRGQIATASTTLAAVLETTDPPLPREAPRPRAMTRRTPAPPSSADEEIDAAAAGNGRLRSSRSQSPRRAGAPAAADPAEGAGGAAEMARNGTIVDQGAPYAEGRAAPMPPRQASPGREPGTLAVAARTVPRYASRAAEEAAEGLWYWSRTSFFLFASAVTLASLCILVVGFFFAVPHLLTLSKLWAPLGEKFFMEMNRRLAGHPYHLPPSELERLWMEFRTDYSFRTAMKDCDFNKTQLDMRQTATLGYHAERLTALEQQGKLHDETLHTLEDMLPRLMSVQVVDGEIDIPVAFWQALEQKLSSDASAPLWQAFLASNKRNVDVTIAEASHNAVQHAVREGHVISGQMFTEAVAKNYEWLDVHFKDEMRKVEHEIHADIRRIAAQTTTDLIANTRTNLFSSKELELLAKANQVRAAYDAIRQVNYFSTGLAARVNPDFTSPTFGQGNFLQKLRSNAHPPITALTRWEEATDCWCAAPSNKMGNAQLTVIMNHVIFPERLVIEHIPAIGTLNISTAPRDLEVWVQRLPGTKLSTKQLQATIYEESGMANACEGPPPTRDHVCIGVGKYEIHTQKTVQSILMMVDMASLGLAAKTVTVRATKNWGGLATCFYRLRMTGTRVNAGLP</sequence>
<dbReference type="InterPro" id="IPR045119">
    <property type="entry name" value="SUN1-5"/>
</dbReference>
<feature type="compositionally biased region" description="Low complexity" evidence="5">
    <location>
        <begin position="56"/>
        <end position="70"/>
    </location>
</feature>
<dbReference type="PANTHER" id="PTHR12911">
    <property type="entry name" value="SAD1/UNC-84-LIKE PROTEIN-RELATED"/>
    <property type="match status" value="1"/>
</dbReference>
<name>A0AAN6FLK3_9PEZI</name>
<evidence type="ECO:0000313" key="9">
    <source>
        <dbReference type="Proteomes" id="UP001168146"/>
    </source>
</evidence>
<evidence type="ECO:0000256" key="4">
    <source>
        <dbReference type="ARBA" id="ARBA00023136"/>
    </source>
</evidence>
<dbReference type="PROSITE" id="PS51469">
    <property type="entry name" value="SUN"/>
    <property type="match status" value="1"/>
</dbReference>
<evidence type="ECO:0000259" key="7">
    <source>
        <dbReference type="PROSITE" id="PS51469"/>
    </source>
</evidence>
<accession>A0AAN6FLK3</accession>
<feature type="compositionally biased region" description="Low complexity" evidence="5">
    <location>
        <begin position="134"/>
        <end position="169"/>
    </location>
</feature>
<feature type="transmembrane region" description="Helical" evidence="6">
    <location>
        <begin position="236"/>
        <end position="258"/>
    </location>
</feature>